<dbReference type="SUPFAM" id="SSF52058">
    <property type="entry name" value="L domain-like"/>
    <property type="match status" value="1"/>
</dbReference>
<dbReference type="AlphaFoldDB" id="A0AAN7E7H4"/>
<evidence type="ECO:0000256" key="3">
    <source>
        <dbReference type="ARBA" id="ARBA00022475"/>
    </source>
</evidence>
<evidence type="ECO:0008006" key="16">
    <source>
        <dbReference type="Google" id="ProtNLM"/>
    </source>
</evidence>
<evidence type="ECO:0000259" key="12">
    <source>
        <dbReference type="Pfam" id="PF08263"/>
    </source>
</evidence>
<name>A0AAN7E7H4_QUERU</name>
<keyword evidence="4" id="KW-0433">Leucine-rich repeat</keyword>
<evidence type="ECO:0000256" key="9">
    <source>
        <dbReference type="ARBA" id="ARBA00023136"/>
    </source>
</evidence>
<sequence>MYGSPYLEIIKPCSCSEDHTKVKCIQTEREALLSVKKGLTDPSNRLSSWVGEDCCQWRGIACNNISGHVIKLDLRNPFQSGSYDSSAYKNSCLGGEISSSLINLKYLNYLDISLNDFEGIQIPEFFGMLENLIYLNLSFASFAGEIPPHLGNLSSLTHLDLYADSYISLMWELNATNLDWLSGLSSLKYLDMGQVKLGHTGADWLQKANMLPSLLELHLHSCELESLPPSLPFINFTSLFVLDLSQNSFNSSIPQWLSNLTSLTKLDLSWNSFQGTIPNDFVSLINLEYLDLNVNGFVTSQMPSFFGNLCKLEVLDLSGNKFSGNIDGFLGNFSACLNNSLESLDLSANQLVGKIPNSLGTLESLRYLNLASNLFWGSIPASIGSLSSLQQLDLSFNQMNGSIPESFGQLSELVELYLQVNSWEGVITEAQLMNLTSLEYVLLKSNTNQSLVFNVTYNWVPPFRLKQLDLDSCLIGPKFPIWLQVQSELTSVSLQNTGILDTIPEEWFSKISSQITSLYLANNQIMGKLPHQIVSPKLGVIDLSHNYFKGPIPLWFTNATHVYLQNNFFSGPIPSNIDLSENLLNGTIPLSIQKINNLQVLSLRGNQLSGEIPHNWNETQRLWVVDISNNNLSGEIPSSMGLLGSLTILMLSNNNLHGEIPSSLQNCSLFSIDLGENHLSGKLPSWIGSNVSLFWMLRLRSNLFSGIIPRQWCNLPILHILDLAENNLSGNIPDCLDNLTALIYGNSSTMYNNYFRSRKYYYMEQTIIVTKGRQLEYGRTLKYVNSIDLSMNNLTGGIPKEITSLVDLGTLNLSMNHLTANIPENIGNLRWLETLDLSHNNLSGSIPGSLSLLTFLAHLNLSYNNLTGRIPSGNQLQTLNDASIYKGNPSLCGSPLPTKCQGDDPSNVPNFSLGDVEENEDRSEMLGIFISMATGFVVGMGDVRILLPIGPVWLLEKVRHIPELRRNLISVG</sequence>
<dbReference type="FunFam" id="3.80.10.10:FF:000213">
    <property type="entry name" value="Tyrosine-sulfated glycopeptide receptor 1"/>
    <property type="match status" value="1"/>
</dbReference>
<dbReference type="FunFam" id="3.80.10.10:FF:000649">
    <property type="entry name" value="Leucine Rich Repeat family protein"/>
    <property type="match status" value="1"/>
</dbReference>
<dbReference type="Pfam" id="PF08263">
    <property type="entry name" value="LRRNT_2"/>
    <property type="match status" value="1"/>
</dbReference>
<dbReference type="Pfam" id="PF00560">
    <property type="entry name" value="LRR_1"/>
    <property type="match status" value="10"/>
</dbReference>
<dbReference type="EMBL" id="JAXUIC010000011">
    <property type="protein sequence ID" value="KAK4564532.1"/>
    <property type="molecule type" value="Genomic_DNA"/>
</dbReference>
<comment type="similarity">
    <text evidence="2">Belongs to the RLP family.</text>
</comment>
<comment type="subcellular location">
    <subcellularLocation>
        <location evidence="1">Cell membrane</location>
        <topology evidence="1">Single-pass type I membrane protein</topology>
    </subcellularLocation>
</comment>
<evidence type="ECO:0000313" key="15">
    <source>
        <dbReference type="Proteomes" id="UP001324115"/>
    </source>
</evidence>
<dbReference type="SMART" id="SM00369">
    <property type="entry name" value="LRR_TYP"/>
    <property type="match status" value="13"/>
</dbReference>
<keyword evidence="10" id="KW-0675">Receptor</keyword>
<protein>
    <recommendedName>
        <fullName evidence="16">Leucine-rich repeat-containing N-terminal plant-type domain-containing protein</fullName>
    </recommendedName>
</protein>
<organism evidence="14 15">
    <name type="scientific">Quercus rubra</name>
    <name type="common">Northern red oak</name>
    <name type="synonym">Quercus borealis</name>
    <dbReference type="NCBI Taxonomy" id="3512"/>
    <lineage>
        <taxon>Eukaryota</taxon>
        <taxon>Viridiplantae</taxon>
        <taxon>Streptophyta</taxon>
        <taxon>Embryophyta</taxon>
        <taxon>Tracheophyta</taxon>
        <taxon>Spermatophyta</taxon>
        <taxon>Magnoliopsida</taxon>
        <taxon>eudicotyledons</taxon>
        <taxon>Gunneridae</taxon>
        <taxon>Pentapetalae</taxon>
        <taxon>rosids</taxon>
        <taxon>fabids</taxon>
        <taxon>Fagales</taxon>
        <taxon>Fagaceae</taxon>
        <taxon>Quercus</taxon>
    </lineage>
</organism>
<dbReference type="InterPro" id="IPR003591">
    <property type="entry name" value="Leu-rich_rpt_typical-subtyp"/>
</dbReference>
<keyword evidence="15" id="KW-1185">Reference proteome</keyword>
<evidence type="ECO:0000256" key="5">
    <source>
        <dbReference type="ARBA" id="ARBA00022692"/>
    </source>
</evidence>
<dbReference type="InterPro" id="IPR013210">
    <property type="entry name" value="LRR_N_plant-typ"/>
</dbReference>
<evidence type="ECO:0000256" key="7">
    <source>
        <dbReference type="ARBA" id="ARBA00022737"/>
    </source>
</evidence>
<reference evidence="14 15" key="1">
    <citation type="journal article" date="2023" name="G3 (Bethesda)">
        <title>A haplotype-resolved chromosome-scale genome for Quercus rubra L. provides insights into the genetics of adaptive traits for red oak species.</title>
        <authorList>
            <person name="Kapoor B."/>
            <person name="Jenkins J."/>
            <person name="Schmutz J."/>
            <person name="Zhebentyayeva T."/>
            <person name="Kuelheim C."/>
            <person name="Coggeshall M."/>
            <person name="Heim C."/>
            <person name="Lasky J.R."/>
            <person name="Leites L."/>
            <person name="Islam-Faridi N."/>
            <person name="Romero-Severson J."/>
            <person name="DeLeo V.L."/>
            <person name="Lucas S.M."/>
            <person name="Lazic D."/>
            <person name="Gailing O."/>
            <person name="Carlson J."/>
            <person name="Staton M."/>
        </authorList>
    </citation>
    <scope>NUCLEOTIDE SEQUENCE [LARGE SCALE GENOMIC DNA]</scope>
    <source>
        <strain evidence="14">Pseudo-F2</strain>
    </source>
</reference>
<keyword evidence="5" id="KW-0812">Transmembrane</keyword>
<dbReference type="InterPro" id="IPR032675">
    <property type="entry name" value="LRR_dom_sf"/>
</dbReference>
<keyword evidence="9" id="KW-0472">Membrane</keyword>
<dbReference type="Pfam" id="PF23598">
    <property type="entry name" value="LRR_14"/>
    <property type="match status" value="1"/>
</dbReference>
<evidence type="ECO:0000256" key="1">
    <source>
        <dbReference type="ARBA" id="ARBA00004251"/>
    </source>
</evidence>
<dbReference type="InterPro" id="IPR055414">
    <property type="entry name" value="LRR_R13L4/SHOC2-like"/>
</dbReference>
<evidence type="ECO:0000256" key="4">
    <source>
        <dbReference type="ARBA" id="ARBA00022614"/>
    </source>
</evidence>
<comment type="caution">
    <text evidence="14">The sequence shown here is derived from an EMBL/GenBank/DDBJ whole genome shotgun (WGS) entry which is preliminary data.</text>
</comment>
<keyword evidence="11" id="KW-0325">Glycoprotein</keyword>
<gene>
    <name evidence="14" type="ORF">RGQ29_006557</name>
</gene>
<accession>A0AAN7E7H4</accession>
<dbReference type="Pfam" id="PF13855">
    <property type="entry name" value="LRR_8"/>
    <property type="match status" value="1"/>
</dbReference>
<dbReference type="PANTHER" id="PTHR48063:SF97">
    <property type="entry name" value="DISEASE RESISTANCE FAMILY PROTEIN _ LRR FAMILY PROTEIN"/>
    <property type="match status" value="1"/>
</dbReference>
<evidence type="ECO:0000256" key="8">
    <source>
        <dbReference type="ARBA" id="ARBA00022989"/>
    </source>
</evidence>
<evidence type="ECO:0000256" key="11">
    <source>
        <dbReference type="ARBA" id="ARBA00023180"/>
    </source>
</evidence>
<dbReference type="InterPro" id="IPR001611">
    <property type="entry name" value="Leu-rich_rpt"/>
</dbReference>
<proteinExistence type="inferred from homology"/>
<dbReference type="Proteomes" id="UP001324115">
    <property type="component" value="Unassembled WGS sequence"/>
</dbReference>
<feature type="domain" description="Leucine-rich repeat-containing N-terminal plant-type" evidence="12">
    <location>
        <begin position="26"/>
        <end position="63"/>
    </location>
</feature>
<evidence type="ECO:0000259" key="13">
    <source>
        <dbReference type="Pfam" id="PF23598"/>
    </source>
</evidence>
<dbReference type="GO" id="GO:0005886">
    <property type="term" value="C:plasma membrane"/>
    <property type="evidence" value="ECO:0007669"/>
    <property type="project" value="UniProtKB-SubCell"/>
</dbReference>
<feature type="domain" description="Disease resistance R13L4/SHOC-2-like LRR" evidence="13">
    <location>
        <begin position="340"/>
        <end position="493"/>
    </location>
</feature>
<evidence type="ECO:0000256" key="6">
    <source>
        <dbReference type="ARBA" id="ARBA00022729"/>
    </source>
</evidence>
<keyword evidence="8" id="KW-1133">Transmembrane helix</keyword>
<evidence type="ECO:0000256" key="10">
    <source>
        <dbReference type="ARBA" id="ARBA00023170"/>
    </source>
</evidence>
<dbReference type="PRINTS" id="PR00019">
    <property type="entry name" value="LEURICHRPT"/>
</dbReference>
<evidence type="ECO:0000313" key="14">
    <source>
        <dbReference type="EMBL" id="KAK4564532.1"/>
    </source>
</evidence>
<dbReference type="SUPFAM" id="SSF52047">
    <property type="entry name" value="RNI-like"/>
    <property type="match status" value="2"/>
</dbReference>
<dbReference type="PANTHER" id="PTHR48063">
    <property type="entry name" value="LRR RECEPTOR-LIKE KINASE"/>
    <property type="match status" value="1"/>
</dbReference>
<keyword evidence="3" id="KW-1003">Cell membrane</keyword>
<dbReference type="FunFam" id="3.80.10.10:FF:000383">
    <property type="entry name" value="Leucine-rich repeat receptor protein kinase EMS1"/>
    <property type="match status" value="1"/>
</dbReference>
<dbReference type="InterPro" id="IPR046956">
    <property type="entry name" value="RLP23-like"/>
</dbReference>
<dbReference type="PROSITE" id="PS51450">
    <property type="entry name" value="LRR"/>
    <property type="match status" value="1"/>
</dbReference>
<dbReference type="FunFam" id="3.80.10.10:FF:000413">
    <property type="entry name" value="Inactive leucine-rich repeat receptor-like protein kinase"/>
    <property type="match status" value="1"/>
</dbReference>
<keyword evidence="6" id="KW-0732">Signal</keyword>
<keyword evidence="7" id="KW-0677">Repeat</keyword>
<evidence type="ECO:0000256" key="2">
    <source>
        <dbReference type="ARBA" id="ARBA00009592"/>
    </source>
</evidence>
<dbReference type="Gene3D" id="3.80.10.10">
    <property type="entry name" value="Ribonuclease Inhibitor"/>
    <property type="match status" value="6"/>
</dbReference>